<accession>A0A7Z7MWD1</accession>
<dbReference type="InterPro" id="IPR006143">
    <property type="entry name" value="RND_pump_MFP"/>
</dbReference>
<dbReference type="PANTHER" id="PTHR32347:SF14">
    <property type="entry name" value="EFFLUX SYSTEM COMPONENT YKNX-RELATED"/>
    <property type="match status" value="1"/>
</dbReference>
<keyword evidence="5" id="KW-0472">Membrane</keyword>
<dbReference type="GO" id="GO:0016020">
    <property type="term" value="C:membrane"/>
    <property type="evidence" value="ECO:0007669"/>
    <property type="project" value="InterPro"/>
</dbReference>
<evidence type="ECO:0000256" key="3">
    <source>
        <dbReference type="ARBA" id="ARBA00023054"/>
    </source>
</evidence>
<reference evidence="8" key="1">
    <citation type="submission" date="2017-03" db="EMBL/GenBank/DDBJ databases">
        <authorList>
            <consortium name="AG Boll"/>
        </authorList>
    </citation>
    <scope>NUCLEOTIDE SEQUENCE [LARGE SCALE GENOMIC DNA]</scope>
    <source>
        <strain evidence="8">Chol</strain>
    </source>
</reference>
<comment type="similarity">
    <text evidence="2">Belongs to the membrane fusion protein (MFP) (TC 8.A.1) family.</text>
</comment>
<keyword evidence="3 4" id="KW-0175">Coiled coil</keyword>
<proteinExistence type="inferred from homology"/>
<protein>
    <submittedName>
        <fullName evidence="8">RND family efflux transporter, MFP subunit</fullName>
    </submittedName>
</protein>
<feature type="domain" description="Multidrug resistance protein MdtA-like barrel-sandwich hybrid" evidence="6">
    <location>
        <begin position="74"/>
        <end position="231"/>
    </location>
</feature>
<evidence type="ECO:0000259" key="6">
    <source>
        <dbReference type="Pfam" id="PF25917"/>
    </source>
</evidence>
<dbReference type="SUPFAM" id="SSF111369">
    <property type="entry name" value="HlyD-like secretion proteins"/>
    <property type="match status" value="1"/>
</dbReference>
<evidence type="ECO:0000313" key="8">
    <source>
        <dbReference type="EMBL" id="SMB31468.1"/>
    </source>
</evidence>
<dbReference type="GO" id="GO:0030313">
    <property type="term" value="C:cell envelope"/>
    <property type="evidence" value="ECO:0007669"/>
    <property type="project" value="UniProtKB-SubCell"/>
</dbReference>
<gene>
    <name evidence="8" type="ORF">SDENCHOL_21172</name>
</gene>
<dbReference type="EMBL" id="LT837803">
    <property type="protein sequence ID" value="SMB31468.1"/>
    <property type="molecule type" value="Genomic_DNA"/>
</dbReference>
<feature type="transmembrane region" description="Helical" evidence="5">
    <location>
        <begin position="20"/>
        <end position="40"/>
    </location>
</feature>
<dbReference type="InterPro" id="IPR058625">
    <property type="entry name" value="MdtA-like_BSH"/>
</dbReference>
<evidence type="ECO:0000313" key="9">
    <source>
        <dbReference type="Proteomes" id="UP000242886"/>
    </source>
</evidence>
<dbReference type="InterPro" id="IPR050465">
    <property type="entry name" value="UPF0194_transport"/>
</dbReference>
<name>A0A7Z7MWD1_9PROT</name>
<evidence type="ECO:0000256" key="5">
    <source>
        <dbReference type="SAM" id="Phobius"/>
    </source>
</evidence>
<sequence length="426" mass="45026">MNAKTLDPLLQPGRGRLTGWRSGLLVVLLLILAGGLYLAFFSGKKQQGRYLTEEAALGHLVVSISASGTLAPTRSVDVGSELSGTLEAVLADDNDRVSQGQIMARLDTAKLRDAVTRSQAAVTVAEANVAQAEATLKEQQANLKRLREVHELSGGKVPAASELETAQAAVARAEANRQSAQAAVIQAKAVLTTDQTNIDKAVIRSPINGVVLARKVEPGQTVAAAMTTPVLFSIAEDLTQMELEVRVDEADVSTVQLGQPASFSVAAWSGRRFPATIKRVGLGSTIIDNVVTYKTVLSVANDDLALRPGMTATAQIITVDRENVLLVPTAALRYVPQQAGNGSDEKAGDGGSYVDKLLPRMPRRAKKAGQTAPRAGGSGQLWVLEQGQPRRIDVQLGASNGRQTEITGGELKPGMQVITDYLLEAT</sequence>
<dbReference type="Pfam" id="PF25917">
    <property type="entry name" value="BSH_RND"/>
    <property type="match status" value="1"/>
</dbReference>
<dbReference type="PANTHER" id="PTHR32347">
    <property type="entry name" value="EFFLUX SYSTEM COMPONENT YKNX-RELATED"/>
    <property type="match status" value="1"/>
</dbReference>
<comment type="subcellular location">
    <subcellularLocation>
        <location evidence="1">Cell envelope</location>
    </subcellularLocation>
</comment>
<keyword evidence="5" id="KW-0812">Transmembrane</keyword>
<dbReference type="Proteomes" id="UP000242886">
    <property type="component" value="Chromosome SDENCHOL"/>
</dbReference>
<feature type="domain" description="CusB-like beta-barrel" evidence="7">
    <location>
        <begin position="243"/>
        <end position="316"/>
    </location>
</feature>
<evidence type="ECO:0000256" key="4">
    <source>
        <dbReference type="SAM" id="Coils"/>
    </source>
</evidence>
<dbReference type="Gene3D" id="2.40.50.100">
    <property type="match status" value="2"/>
</dbReference>
<dbReference type="GO" id="GO:0022857">
    <property type="term" value="F:transmembrane transporter activity"/>
    <property type="evidence" value="ECO:0007669"/>
    <property type="project" value="InterPro"/>
</dbReference>
<evidence type="ECO:0000256" key="1">
    <source>
        <dbReference type="ARBA" id="ARBA00004196"/>
    </source>
</evidence>
<organism evidence="8 9">
    <name type="scientific">Sterolibacterium denitrificans</name>
    <dbReference type="NCBI Taxonomy" id="157592"/>
    <lineage>
        <taxon>Bacteria</taxon>
        <taxon>Pseudomonadati</taxon>
        <taxon>Pseudomonadota</taxon>
        <taxon>Betaproteobacteria</taxon>
        <taxon>Nitrosomonadales</taxon>
        <taxon>Sterolibacteriaceae</taxon>
        <taxon>Sterolibacterium</taxon>
    </lineage>
</organism>
<dbReference type="Gene3D" id="2.40.30.170">
    <property type="match status" value="1"/>
</dbReference>
<feature type="coiled-coil region" evidence="4">
    <location>
        <begin position="122"/>
        <end position="190"/>
    </location>
</feature>
<dbReference type="OrthoDB" id="9784484at2"/>
<evidence type="ECO:0000256" key="2">
    <source>
        <dbReference type="ARBA" id="ARBA00009477"/>
    </source>
</evidence>
<dbReference type="RefSeq" id="WP_067170374.1">
    <property type="nucleotide sequence ID" value="NZ_LFZK01000001.1"/>
</dbReference>
<dbReference type="Pfam" id="PF25954">
    <property type="entry name" value="Beta-barrel_RND_2"/>
    <property type="match status" value="1"/>
</dbReference>
<dbReference type="AlphaFoldDB" id="A0A7Z7MWD1"/>
<dbReference type="NCBIfam" id="TIGR01730">
    <property type="entry name" value="RND_mfp"/>
    <property type="match status" value="1"/>
</dbReference>
<dbReference type="InterPro" id="IPR058792">
    <property type="entry name" value="Beta-barrel_RND_2"/>
</dbReference>
<keyword evidence="9" id="KW-1185">Reference proteome</keyword>
<evidence type="ECO:0000259" key="7">
    <source>
        <dbReference type="Pfam" id="PF25954"/>
    </source>
</evidence>
<keyword evidence="5" id="KW-1133">Transmembrane helix</keyword>